<keyword evidence="1" id="KW-1133">Transmembrane helix</keyword>
<name>A0A8X8WY32_SALSN</name>
<organism evidence="2">
    <name type="scientific">Salvia splendens</name>
    <name type="common">Scarlet sage</name>
    <dbReference type="NCBI Taxonomy" id="180675"/>
    <lineage>
        <taxon>Eukaryota</taxon>
        <taxon>Viridiplantae</taxon>
        <taxon>Streptophyta</taxon>
        <taxon>Embryophyta</taxon>
        <taxon>Tracheophyta</taxon>
        <taxon>Spermatophyta</taxon>
        <taxon>Magnoliopsida</taxon>
        <taxon>eudicotyledons</taxon>
        <taxon>Gunneridae</taxon>
        <taxon>Pentapetalae</taxon>
        <taxon>asterids</taxon>
        <taxon>lamiids</taxon>
        <taxon>Lamiales</taxon>
        <taxon>Lamiaceae</taxon>
        <taxon>Nepetoideae</taxon>
        <taxon>Mentheae</taxon>
        <taxon>Salviinae</taxon>
        <taxon>Salvia</taxon>
        <taxon>Salvia subgen. Calosphace</taxon>
        <taxon>core Calosphace</taxon>
    </lineage>
</organism>
<dbReference type="InterPro" id="IPR010471">
    <property type="entry name" value="DUF1068"/>
</dbReference>
<reference evidence="2" key="2">
    <citation type="submission" date="2020-08" db="EMBL/GenBank/DDBJ databases">
        <title>Plant Genome Project.</title>
        <authorList>
            <person name="Zhang R.-G."/>
        </authorList>
    </citation>
    <scope>NUCLEOTIDE SEQUENCE</scope>
    <source>
        <strain evidence="2">Huo1</strain>
        <tissue evidence="2">Leaf</tissue>
    </source>
</reference>
<keyword evidence="3" id="KW-1185">Reference proteome</keyword>
<evidence type="ECO:0000313" key="3">
    <source>
        <dbReference type="Proteomes" id="UP000298416"/>
    </source>
</evidence>
<gene>
    <name evidence="2" type="ORF">SASPL_139058</name>
</gene>
<evidence type="ECO:0000313" key="2">
    <source>
        <dbReference type="EMBL" id="KAG6402183.1"/>
    </source>
</evidence>
<sequence length="237" mass="26769">MPCRFLVKASSRAWFQEVLSGHHVSKYDRFSSYRRRYGEKVLNSIPRFQAREEVIIMANSHSDLRVNRVKVLRMVLVLVGLLMICYMEMHSRKYSAALAISCSPCSCDCVSDTTLASTPIDLFNTSFADCGKDDPETRDEMKKDMVDLLTEEISLHANVTGNSLQRTNVLIMSAKRASSHFQKEAAKCIAGVETCEAAREIARAELIDERKLTALWMSRALGYGWNDGDVNNMNEIL</sequence>
<accession>A0A8X8WY32</accession>
<proteinExistence type="predicted"/>
<evidence type="ECO:0000256" key="1">
    <source>
        <dbReference type="SAM" id="Phobius"/>
    </source>
</evidence>
<keyword evidence="1" id="KW-0472">Membrane</keyword>
<keyword evidence="1" id="KW-0812">Transmembrane</keyword>
<dbReference type="PANTHER" id="PTHR32254">
    <property type="entry name" value="EXPRESSED PROTEIN"/>
    <property type="match status" value="1"/>
</dbReference>
<dbReference type="EMBL" id="PNBA02000014">
    <property type="protein sequence ID" value="KAG6402183.1"/>
    <property type="molecule type" value="Genomic_DNA"/>
</dbReference>
<feature type="transmembrane region" description="Helical" evidence="1">
    <location>
        <begin position="71"/>
        <end position="89"/>
    </location>
</feature>
<dbReference type="AlphaFoldDB" id="A0A8X8WY32"/>
<comment type="caution">
    <text evidence="2">The sequence shown here is derived from an EMBL/GenBank/DDBJ whole genome shotgun (WGS) entry which is preliminary data.</text>
</comment>
<reference evidence="2" key="1">
    <citation type="submission" date="2018-01" db="EMBL/GenBank/DDBJ databases">
        <authorList>
            <person name="Mao J.F."/>
        </authorList>
    </citation>
    <scope>NUCLEOTIDE SEQUENCE</scope>
    <source>
        <strain evidence="2">Huo1</strain>
        <tissue evidence="2">Leaf</tissue>
    </source>
</reference>
<protein>
    <submittedName>
        <fullName evidence="2">Uncharacterized protein</fullName>
    </submittedName>
</protein>
<dbReference type="Pfam" id="PF06364">
    <property type="entry name" value="DUF1068"/>
    <property type="match status" value="1"/>
</dbReference>
<dbReference type="Proteomes" id="UP000298416">
    <property type="component" value="Unassembled WGS sequence"/>
</dbReference>
<dbReference type="PANTHER" id="PTHR32254:SF6">
    <property type="entry name" value="DUF1068 DOMAIN-CONTAINING PROTEIN"/>
    <property type="match status" value="1"/>
</dbReference>